<comment type="subcellular location">
    <subcellularLocation>
        <location evidence="1">Nucleus</location>
    </subcellularLocation>
</comment>
<keyword evidence="3" id="KW-0677">Repeat</keyword>
<dbReference type="EMBL" id="VZSY01004373">
    <property type="protein sequence ID" value="NXA16352.1"/>
    <property type="molecule type" value="Genomic_DNA"/>
</dbReference>
<organism evidence="9 10">
    <name type="scientific">Sapayoa aenigma</name>
    <name type="common">broad-billed sapayoa</name>
    <dbReference type="NCBI Taxonomy" id="239371"/>
    <lineage>
        <taxon>Eukaryota</taxon>
        <taxon>Metazoa</taxon>
        <taxon>Chordata</taxon>
        <taxon>Craniata</taxon>
        <taxon>Vertebrata</taxon>
        <taxon>Euteleostomi</taxon>
        <taxon>Archelosauria</taxon>
        <taxon>Archosauria</taxon>
        <taxon>Dinosauria</taxon>
        <taxon>Saurischia</taxon>
        <taxon>Theropoda</taxon>
        <taxon>Coelurosauria</taxon>
        <taxon>Aves</taxon>
        <taxon>Neognathae</taxon>
        <taxon>Neoaves</taxon>
        <taxon>Telluraves</taxon>
        <taxon>Australaves</taxon>
        <taxon>Passeriformes</taxon>
        <taxon>Tyrannidae</taxon>
        <taxon>Sapayoa</taxon>
    </lineage>
</organism>
<evidence type="ECO:0000313" key="9">
    <source>
        <dbReference type="EMBL" id="NXA16352.1"/>
    </source>
</evidence>
<dbReference type="PANTHER" id="PTHR23226:SF416">
    <property type="entry name" value="FI01424P"/>
    <property type="match status" value="1"/>
</dbReference>
<dbReference type="PANTHER" id="PTHR23226">
    <property type="entry name" value="ZINC FINGER AND SCAN DOMAIN-CONTAINING"/>
    <property type="match status" value="1"/>
</dbReference>
<dbReference type="InterPro" id="IPR013087">
    <property type="entry name" value="Znf_C2H2_type"/>
</dbReference>
<evidence type="ECO:0000259" key="8">
    <source>
        <dbReference type="PROSITE" id="PS50157"/>
    </source>
</evidence>
<keyword evidence="2" id="KW-0479">Metal-binding</keyword>
<evidence type="ECO:0000313" key="10">
    <source>
        <dbReference type="Proteomes" id="UP000589485"/>
    </source>
</evidence>
<evidence type="ECO:0000256" key="5">
    <source>
        <dbReference type="ARBA" id="ARBA00022833"/>
    </source>
</evidence>
<protein>
    <submittedName>
        <fullName evidence="9">ZSCA2 protein</fullName>
    </submittedName>
</protein>
<reference evidence="9 10" key="1">
    <citation type="submission" date="2019-09" db="EMBL/GenBank/DDBJ databases">
        <title>Bird 10,000 Genomes (B10K) Project - Family phase.</title>
        <authorList>
            <person name="Zhang G."/>
        </authorList>
    </citation>
    <scope>NUCLEOTIDE SEQUENCE [LARGE SCALE GENOMIC DNA]</scope>
    <source>
        <strain evidence="9">B10K-DU-030-41</strain>
        <tissue evidence="9">Muscle</tissue>
    </source>
</reference>
<comment type="caution">
    <text evidence="9">The sequence shown here is derived from an EMBL/GenBank/DDBJ whole genome shotgun (WGS) entry which is preliminary data.</text>
</comment>
<accession>A0A7K7TKI3</accession>
<keyword evidence="5" id="KW-0862">Zinc</keyword>
<dbReference type="GO" id="GO:0005634">
    <property type="term" value="C:nucleus"/>
    <property type="evidence" value="ECO:0007669"/>
    <property type="project" value="UniProtKB-SubCell"/>
</dbReference>
<feature type="non-terminal residue" evidence="9">
    <location>
        <position position="54"/>
    </location>
</feature>
<dbReference type="SUPFAM" id="SSF57667">
    <property type="entry name" value="beta-beta-alpha zinc fingers"/>
    <property type="match status" value="1"/>
</dbReference>
<proteinExistence type="predicted"/>
<dbReference type="InterPro" id="IPR036236">
    <property type="entry name" value="Znf_C2H2_sf"/>
</dbReference>
<dbReference type="OrthoDB" id="9893417at2759"/>
<evidence type="ECO:0000256" key="6">
    <source>
        <dbReference type="ARBA" id="ARBA00023242"/>
    </source>
</evidence>
<feature type="domain" description="C2H2-type" evidence="8">
    <location>
        <begin position="1"/>
        <end position="26"/>
    </location>
</feature>
<name>A0A7K7TKI3_9TYRA</name>
<feature type="non-terminal residue" evidence="9">
    <location>
        <position position="1"/>
    </location>
</feature>
<dbReference type="PROSITE" id="PS00028">
    <property type="entry name" value="ZINC_FINGER_C2H2_1"/>
    <property type="match status" value="1"/>
</dbReference>
<evidence type="ECO:0000256" key="7">
    <source>
        <dbReference type="PROSITE-ProRule" id="PRU00042"/>
    </source>
</evidence>
<dbReference type="PROSITE" id="PS50157">
    <property type="entry name" value="ZINC_FINGER_C2H2_2"/>
    <property type="match status" value="2"/>
</dbReference>
<dbReference type="FunFam" id="3.30.160.60:FF:000389">
    <property type="entry name" value="Zinc finger protein"/>
    <property type="match status" value="1"/>
</dbReference>
<dbReference type="GO" id="GO:0008270">
    <property type="term" value="F:zinc ion binding"/>
    <property type="evidence" value="ECO:0007669"/>
    <property type="project" value="UniProtKB-KW"/>
</dbReference>
<evidence type="ECO:0000256" key="4">
    <source>
        <dbReference type="ARBA" id="ARBA00022771"/>
    </source>
</evidence>
<feature type="domain" description="C2H2-type" evidence="8">
    <location>
        <begin position="27"/>
        <end position="54"/>
    </location>
</feature>
<sequence length="54" mass="6180">CREGSQSISQSSSLVVHEQLHTRVKPSECLECGRSFSWSSSLRQHQRSHTRELP</sequence>
<evidence type="ECO:0000256" key="2">
    <source>
        <dbReference type="ARBA" id="ARBA00022723"/>
    </source>
</evidence>
<dbReference type="AlphaFoldDB" id="A0A7K7TKI3"/>
<evidence type="ECO:0000256" key="3">
    <source>
        <dbReference type="ARBA" id="ARBA00022737"/>
    </source>
</evidence>
<dbReference type="GO" id="GO:0000978">
    <property type="term" value="F:RNA polymerase II cis-regulatory region sequence-specific DNA binding"/>
    <property type="evidence" value="ECO:0007669"/>
    <property type="project" value="TreeGrafter"/>
</dbReference>
<keyword evidence="10" id="KW-1185">Reference proteome</keyword>
<dbReference type="GO" id="GO:0000981">
    <property type="term" value="F:DNA-binding transcription factor activity, RNA polymerase II-specific"/>
    <property type="evidence" value="ECO:0007669"/>
    <property type="project" value="TreeGrafter"/>
</dbReference>
<dbReference type="Gene3D" id="3.30.160.60">
    <property type="entry name" value="Classic Zinc Finger"/>
    <property type="match status" value="1"/>
</dbReference>
<keyword evidence="6" id="KW-0539">Nucleus</keyword>
<keyword evidence="4 7" id="KW-0863">Zinc-finger</keyword>
<dbReference type="Proteomes" id="UP000589485">
    <property type="component" value="Unassembled WGS sequence"/>
</dbReference>
<dbReference type="Pfam" id="PF00096">
    <property type="entry name" value="zf-C2H2"/>
    <property type="match status" value="1"/>
</dbReference>
<evidence type="ECO:0000256" key="1">
    <source>
        <dbReference type="ARBA" id="ARBA00004123"/>
    </source>
</evidence>
<gene>
    <name evidence="9" type="primary">Zscan2_2</name>
    <name evidence="9" type="ORF">SAPAEN_R08768</name>
</gene>